<protein>
    <submittedName>
        <fullName evidence="1">Sarcosine oxidase subunit gamma</fullName>
    </submittedName>
</protein>
<dbReference type="RefSeq" id="WP_090203884.1">
    <property type="nucleotide sequence ID" value="NZ_FOZM01000001.1"/>
</dbReference>
<accession>A0A1I6LLM8</accession>
<evidence type="ECO:0000313" key="1">
    <source>
        <dbReference type="EMBL" id="SFS04162.1"/>
    </source>
</evidence>
<dbReference type="SUPFAM" id="SSF103025">
    <property type="entry name" value="Folate-binding domain"/>
    <property type="match status" value="1"/>
</dbReference>
<gene>
    <name evidence="1" type="ORF">SAMN05444714_0641</name>
</gene>
<reference evidence="1 2" key="1">
    <citation type="submission" date="2016-10" db="EMBL/GenBank/DDBJ databases">
        <authorList>
            <person name="de Groot N.N."/>
        </authorList>
    </citation>
    <scope>NUCLEOTIDE SEQUENCE [LARGE SCALE GENOMIC DNA]</scope>
    <source>
        <strain evidence="1 2">DSM 29433</strain>
    </source>
</reference>
<dbReference type="InterPro" id="IPR027266">
    <property type="entry name" value="TrmE/GcvT-like"/>
</dbReference>
<dbReference type="EMBL" id="FOZM01000001">
    <property type="protein sequence ID" value="SFS04162.1"/>
    <property type="molecule type" value="Genomic_DNA"/>
</dbReference>
<dbReference type="AlphaFoldDB" id="A0A1I6LLM8"/>
<proteinExistence type="predicted"/>
<dbReference type="Proteomes" id="UP000198926">
    <property type="component" value="Unassembled WGS sequence"/>
</dbReference>
<dbReference type="OrthoDB" id="7350722at2"/>
<dbReference type="STRING" id="1123755.SAMN05444714_0641"/>
<organism evidence="1 2">
    <name type="scientific">Yoonia litorea</name>
    <dbReference type="NCBI Taxonomy" id="1123755"/>
    <lineage>
        <taxon>Bacteria</taxon>
        <taxon>Pseudomonadati</taxon>
        <taxon>Pseudomonadota</taxon>
        <taxon>Alphaproteobacteria</taxon>
        <taxon>Rhodobacterales</taxon>
        <taxon>Paracoccaceae</taxon>
        <taxon>Yoonia</taxon>
    </lineage>
</organism>
<keyword evidence="2" id="KW-1185">Reference proteome</keyword>
<name>A0A1I6LLM8_9RHOB</name>
<evidence type="ECO:0000313" key="2">
    <source>
        <dbReference type="Proteomes" id="UP000198926"/>
    </source>
</evidence>
<sequence>MASLIALTPCAGLLPLTIGAITVTEVVPQALTSVAPFKGHKKAVSEALKAKVGAGLPALNRRSGAVTWFGHGVWMVAGAVSVEGAAVTDQSDAWAVVEIKGAGVEDVLARLVPVDLRASVFKKGHVAKTMLAHLSVTVVRTGADSFEITTMRSMSKTLLHDLEVAMRGVAARG</sequence>
<dbReference type="Gene3D" id="3.30.1360.120">
    <property type="entry name" value="Probable tRNA modification gtpase trme, domain 1"/>
    <property type="match status" value="1"/>
</dbReference>